<proteinExistence type="predicted"/>
<gene>
    <name evidence="10" type="ORF">ACFO4R_09255</name>
</gene>
<evidence type="ECO:0000259" key="8">
    <source>
        <dbReference type="PROSITE" id="PS50893"/>
    </source>
</evidence>
<dbReference type="CDD" id="cd03228">
    <property type="entry name" value="ABCC_MRP_Like"/>
    <property type="match status" value="1"/>
</dbReference>
<dbReference type="PROSITE" id="PS50929">
    <property type="entry name" value="ABC_TM1F"/>
    <property type="match status" value="1"/>
</dbReference>
<dbReference type="GO" id="GO:0005524">
    <property type="term" value="F:ATP binding"/>
    <property type="evidence" value="ECO:0007669"/>
    <property type="project" value="UniProtKB-KW"/>
</dbReference>
<evidence type="ECO:0000256" key="7">
    <source>
        <dbReference type="SAM" id="Phobius"/>
    </source>
</evidence>
<dbReference type="EMBL" id="JBHSHL010000042">
    <property type="protein sequence ID" value="MFC4805267.1"/>
    <property type="molecule type" value="Genomic_DNA"/>
</dbReference>
<dbReference type="RefSeq" id="WP_379788812.1">
    <property type="nucleotide sequence ID" value="NZ_JBHSHL010000042.1"/>
</dbReference>
<dbReference type="InterPro" id="IPR003593">
    <property type="entry name" value="AAA+_ATPase"/>
</dbReference>
<dbReference type="InterPro" id="IPR027417">
    <property type="entry name" value="P-loop_NTPase"/>
</dbReference>
<evidence type="ECO:0000256" key="5">
    <source>
        <dbReference type="ARBA" id="ARBA00022989"/>
    </source>
</evidence>
<keyword evidence="2 7" id="KW-0812">Transmembrane</keyword>
<feature type="transmembrane region" description="Helical" evidence="7">
    <location>
        <begin position="223"/>
        <end position="244"/>
    </location>
</feature>
<keyword evidence="6 7" id="KW-0472">Membrane</keyword>
<dbReference type="Gene3D" id="3.40.50.300">
    <property type="entry name" value="P-loop containing nucleotide triphosphate hydrolases"/>
    <property type="match status" value="1"/>
</dbReference>
<keyword evidence="5 7" id="KW-1133">Transmembrane helix</keyword>
<evidence type="ECO:0000256" key="4">
    <source>
        <dbReference type="ARBA" id="ARBA00022840"/>
    </source>
</evidence>
<dbReference type="Pfam" id="PF00664">
    <property type="entry name" value="ABC_membrane"/>
    <property type="match status" value="1"/>
</dbReference>
<sequence length="532" mass="59610">MKLWKFNSVKFTFLMTVMETLMTIYLMSKLSTLVTDDLDTLKKNVLILLGLYLAERGLQCFKLYSQQVSSYYIRRQLNDRVSHHYRSISHSKFKSKTVGERTSMYVNDIPQVVGLLFGKLIDVTYSLALIFFALGALWRISTMVFVISAILTVGMIFVPQLFSKRLSMAISSSQSEKEKFLGKMTELLTGFFVFVSTCSLPKFMSRAQKVSESYAKAVTDVDIFAAEMTAVLNFAGNILTLTVLGLTSYMVVQGQVAVGTLLSVIGIVPLVGDASQLLLTNYTFYKSGKEFYQSRFGEIEEFYSSHLTKPFLRRKKDIGEESILPSSVQIEEIRVENLKILYENKEIAVKDIRFQKGKKYVLTGESGCGKSSLLKVILGEVEDYEGEVLIDGVAKNKGDTLYDTIAYMSQDSFLFKESMAENIKTGNDSAKVEELLERVGMQELGGEYPIEENGKNLSGGQKQRIAFARTLALSKKVLFMDEATANLDANTARMIEGAVLDSDMTVVMITHHLNDEIRQKADEIIDLGGRIA</sequence>
<dbReference type="InterPro" id="IPR003439">
    <property type="entry name" value="ABC_transporter-like_ATP-bd"/>
</dbReference>
<comment type="subcellular location">
    <subcellularLocation>
        <location evidence="1">Cell membrane</location>
        <topology evidence="1">Multi-pass membrane protein</topology>
    </subcellularLocation>
</comment>
<feature type="transmembrane region" description="Helical" evidence="7">
    <location>
        <begin position="256"/>
        <end position="279"/>
    </location>
</feature>
<evidence type="ECO:0000256" key="2">
    <source>
        <dbReference type="ARBA" id="ARBA00022692"/>
    </source>
</evidence>
<feature type="domain" description="ABC transporter" evidence="8">
    <location>
        <begin position="328"/>
        <end position="531"/>
    </location>
</feature>
<dbReference type="Gene3D" id="1.20.1560.10">
    <property type="entry name" value="ABC transporter type 1, transmembrane domain"/>
    <property type="match status" value="1"/>
</dbReference>
<dbReference type="SUPFAM" id="SSF90123">
    <property type="entry name" value="ABC transporter transmembrane region"/>
    <property type="match status" value="1"/>
</dbReference>
<evidence type="ECO:0000256" key="3">
    <source>
        <dbReference type="ARBA" id="ARBA00022741"/>
    </source>
</evidence>
<dbReference type="PROSITE" id="PS00211">
    <property type="entry name" value="ABC_TRANSPORTER_1"/>
    <property type="match status" value="1"/>
</dbReference>
<reference evidence="11" key="1">
    <citation type="journal article" date="2019" name="Int. J. Syst. Evol. Microbiol.">
        <title>The Global Catalogue of Microorganisms (GCM) 10K type strain sequencing project: providing services to taxonomists for standard genome sequencing and annotation.</title>
        <authorList>
            <consortium name="The Broad Institute Genomics Platform"/>
            <consortium name="The Broad Institute Genome Sequencing Center for Infectious Disease"/>
            <person name="Wu L."/>
            <person name="Ma J."/>
        </authorList>
    </citation>
    <scope>NUCLEOTIDE SEQUENCE [LARGE SCALE GENOMIC DNA]</scope>
    <source>
        <strain evidence="11">CCUG 46385</strain>
    </source>
</reference>
<organism evidence="10 11">
    <name type="scientific">Filifactor villosus</name>
    <dbReference type="NCBI Taxonomy" id="29374"/>
    <lineage>
        <taxon>Bacteria</taxon>
        <taxon>Bacillati</taxon>
        <taxon>Bacillota</taxon>
        <taxon>Clostridia</taxon>
        <taxon>Peptostreptococcales</taxon>
        <taxon>Filifactoraceae</taxon>
        <taxon>Filifactor</taxon>
    </lineage>
</organism>
<comment type="caution">
    <text evidence="10">The sequence shown here is derived from an EMBL/GenBank/DDBJ whole genome shotgun (WGS) entry which is preliminary data.</text>
</comment>
<evidence type="ECO:0000256" key="6">
    <source>
        <dbReference type="ARBA" id="ARBA00023136"/>
    </source>
</evidence>
<dbReference type="PROSITE" id="PS50893">
    <property type="entry name" value="ABC_TRANSPORTER_2"/>
    <property type="match status" value="1"/>
</dbReference>
<evidence type="ECO:0000313" key="10">
    <source>
        <dbReference type="EMBL" id="MFC4805267.1"/>
    </source>
</evidence>
<dbReference type="InterPro" id="IPR039421">
    <property type="entry name" value="Type_1_exporter"/>
</dbReference>
<dbReference type="SMART" id="SM00382">
    <property type="entry name" value="AAA"/>
    <property type="match status" value="1"/>
</dbReference>
<keyword evidence="4 10" id="KW-0067">ATP-binding</keyword>
<protein>
    <submittedName>
        <fullName evidence="10">ATP-binding cassette domain-containing protein</fullName>
    </submittedName>
</protein>
<accession>A0ABV9QNE6</accession>
<dbReference type="InterPro" id="IPR011527">
    <property type="entry name" value="ABC1_TM_dom"/>
</dbReference>
<name>A0ABV9QNE6_9FIRM</name>
<dbReference type="InterPro" id="IPR036640">
    <property type="entry name" value="ABC1_TM_sf"/>
</dbReference>
<dbReference type="InterPro" id="IPR017871">
    <property type="entry name" value="ABC_transporter-like_CS"/>
</dbReference>
<dbReference type="Proteomes" id="UP001595916">
    <property type="component" value="Unassembled WGS sequence"/>
</dbReference>
<dbReference type="PANTHER" id="PTHR24221:SF654">
    <property type="entry name" value="ATP-BINDING CASSETTE SUB-FAMILY B MEMBER 6"/>
    <property type="match status" value="1"/>
</dbReference>
<dbReference type="PANTHER" id="PTHR24221">
    <property type="entry name" value="ATP-BINDING CASSETTE SUB-FAMILY B"/>
    <property type="match status" value="1"/>
</dbReference>
<evidence type="ECO:0000259" key="9">
    <source>
        <dbReference type="PROSITE" id="PS50929"/>
    </source>
</evidence>
<keyword evidence="3" id="KW-0547">Nucleotide-binding</keyword>
<dbReference type="SUPFAM" id="SSF52540">
    <property type="entry name" value="P-loop containing nucleoside triphosphate hydrolases"/>
    <property type="match status" value="1"/>
</dbReference>
<keyword evidence="11" id="KW-1185">Reference proteome</keyword>
<feature type="transmembrane region" description="Helical" evidence="7">
    <location>
        <begin position="140"/>
        <end position="163"/>
    </location>
</feature>
<feature type="transmembrane region" description="Helical" evidence="7">
    <location>
        <begin position="112"/>
        <end position="134"/>
    </location>
</feature>
<dbReference type="Pfam" id="PF00005">
    <property type="entry name" value="ABC_tran"/>
    <property type="match status" value="1"/>
</dbReference>
<feature type="domain" description="ABC transmembrane type-1" evidence="9">
    <location>
        <begin position="20"/>
        <end position="287"/>
    </location>
</feature>
<evidence type="ECO:0000313" key="11">
    <source>
        <dbReference type="Proteomes" id="UP001595916"/>
    </source>
</evidence>
<evidence type="ECO:0000256" key="1">
    <source>
        <dbReference type="ARBA" id="ARBA00004651"/>
    </source>
</evidence>